<keyword evidence="2" id="KW-1185">Reference proteome</keyword>
<evidence type="ECO:0000313" key="1">
    <source>
        <dbReference type="EMBL" id="TFK73829.1"/>
    </source>
</evidence>
<gene>
    <name evidence="1" type="ORF">BDN72DRAFT_956172</name>
</gene>
<protein>
    <submittedName>
        <fullName evidence="1">Uncharacterized protein</fullName>
    </submittedName>
</protein>
<proteinExistence type="predicted"/>
<dbReference type="EMBL" id="ML208272">
    <property type="protein sequence ID" value="TFK73829.1"/>
    <property type="molecule type" value="Genomic_DNA"/>
</dbReference>
<reference evidence="1 2" key="1">
    <citation type="journal article" date="2019" name="Nat. Ecol. Evol.">
        <title>Megaphylogeny resolves global patterns of mushroom evolution.</title>
        <authorList>
            <person name="Varga T."/>
            <person name="Krizsan K."/>
            <person name="Foldi C."/>
            <person name="Dima B."/>
            <person name="Sanchez-Garcia M."/>
            <person name="Sanchez-Ramirez S."/>
            <person name="Szollosi G.J."/>
            <person name="Szarkandi J.G."/>
            <person name="Papp V."/>
            <person name="Albert L."/>
            <person name="Andreopoulos W."/>
            <person name="Angelini C."/>
            <person name="Antonin V."/>
            <person name="Barry K.W."/>
            <person name="Bougher N.L."/>
            <person name="Buchanan P."/>
            <person name="Buyck B."/>
            <person name="Bense V."/>
            <person name="Catcheside P."/>
            <person name="Chovatia M."/>
            <person name="Cooper J."/>
            <person name="Damon W."/>
            <person name="Desjardin D."/>
            <person name="Finy P."/>
            <person name="Geml J."/>
            <person name="Haridas S."/>
            <person name="Hughes K."/>
            <person name="Justo A."/>
            <person name="Karasinski D."/>
            <person name="Kautmanova I."/>
            <person name="Kiss B."/>
            <person name="Kocsube S."/>
            <person name="Kotiranta H."/>
            <person name="LaButti K.M."/>
            <person name="Lechner B.E."/>
            <person name="Liimatainen K."/>
            <person name="Lipzen A."/>
            <person name="Lukacs Z."/>
            <person name="Mihaltcheva S."/>
            <person name="Morgado L.N."/>
            <person name="Niskanen T."/>
            <person name="Noordeloos M.E."/>
            <person name="Ohm R.A."/>
            <person name="Ortiz-Santana B."/>
            <person name="Ovrebo C."/>
            <person name="Racz N."/>
            <person name="Riley R."/>
            <person name="Savchenko A."/>
            <person name="Shiryaev A."/>
            <person name="Soop K."/>
            <person name="Spirin V."/>
            <person name="Szebenyi C."/>
            <person name="Tomsovsky M."/>
            <person name="Tulloss R.E."/>
            <person name="Uehling J."/>
            <person name="Grigoriev I.V."/>
            <person name="Vagvolgyi C."/>
            <person name="Papp T."/>
            <person name="Martin F.M."/>
            <person name="Miettinen O."/>
            <person name="Hibbett D.S."/>
            <person name="Nagy L.G."/>
        </authorList>
    </citation>
    <scope>NUCLEOTIDE SEQUENCE [LARGE SCALE GENOMIC DNA]</scope>
    <source>
        <strain evidence="1 2">NL-1719</strain>
    </source>
</reference>
<name>A0ACD3B873_9AGAR</name>
<evidence type="ECO:0000313" key="2">
    <source>
        <dbReference type="Proteomes" id="UP000308600"/>
    </source>
</evidence>
<accession>A0ACD3B873</accession>
<dbReference type="Proteomes" id="UP000308600">
    <property type="component" value="Unassembled WGS sequence"/>
</dbReference>
<organism evidence="1 2">
    <name type="scientific">Pluteus cervinus</name>
    <dbReference type="NCBI Taxonomy" id="181527"/>
    <lineage>
        <taxon>Eukaryota</taxon>
        <taxon>Fungi</taxon>
        <taxon>Dikarya</taxon>
        <taxon>Basidiomycota</taxon>
        <taxon>Agaricomycotina</taxon>
        <taxon>Agaricomycetes</taxon>
        <taxon>Agaricomycetidae</taxon>
        <taxon>Agaricales</taxon>
        <taxon>Pluteineae</taxon>
        <taxon>Pluteaceae</taxon>
        <taxon>Pluteus</taxon>
    </lineage>
</organism>
<sequence>MIRRLPFELERIIFLLAFKGDPDKNLQLKLVAKRVFHWLIPLTFGVNIIRVKRRLPEMGLLPFASYGRRVRHLLLVITENVPLSDLEAYVIYCPNVTNFALWIKGTFDPLVLMSFARFLAHFPHLTELSINTDLLPRRPSELLSQVLARITHLDVVTLFTSMESCRALRLFPALTHLSGLFRCRYCVSMILEKIPKLRVFVLWEASDSLGIVEGKSRYDDERVVHLACDSMAAWKLNAHGMMGRWKFAEDVITRRRREGG</sequence>